<dbReference type="CDD" id="cd00383">
    <property type="entry name" value="trans_reg_C"/>
    <property type="match status" value="1"/>
</dbReference>
<dbReference type="Gene3D" id="1.10.10.10">
    <property type="entry name" value="Winged helix-like DNA-binding domain superfamily/Winged helix DNA-binding domain"/>
    <property type="match status" value="1"/>
</dbReference>
<dbReference type="InterPro" id="IPR001867">
    <property type="entry name" value="OmpR/PhoB-type_DNA-bd"/>
</dbReference>
<dbReference type="Pfam" id="PF00072">
    <property type="entry name" value="Response_reg"/>
    <property type="match status" value="1"/>
</dbReference>
<dbReference type="Gene3D" id="3.40.50.2300">
    <property type="match status" value="1"/>
</dbReference>
<dbReference type="SMART" id="SM00862">
    <property type="entry name" value="Trans_reg_C"/>
    <property type="match status" value="1"/>
</dbReference>
<gene>
    <name evidence="6" type="primary">creB</name>
    <name evidence="6" type="ORF">ABHF33_06625</name>
</gene>
<keyword evidence="2" id="KW-0597">Phosphoprotein</keyword>
<keyword evidence="1 3" id="KW-0238">DNA-binding</keyword>
<evidence type="ECO:0000256" key="3">
    <source>
        <dbReference type="PROSITE-ProRule" id="PRU01091"/>
    </source>
</evidence>
<evidence type="ECO:0000259" key="4">
    <source>
        <dbReference type="PROSITE" id="PS50110"/>
    </source>
</evidence>
<organism evidence="6">
    <name type="scientific">Chitinibacter mangrovi</name>
    <dbReference type="NCBI Taxonomy" id="3153927"/>
    <lineage>
        <taxon>Bacteria</taxon>
        <taxon>Pseudomonadati</taxon>
        <taxon>Pseudomonadota</taxon>
        <taxon>Betaproteobacteria</taxon>
        <taxon>Neisseriales</taxon>
        <taxon>Chitinibacteraceae</taxon>
        <taxon>Chitinibacter</taxon>
    </lineage>
</organism>
<dbReference type="GO" id="GO:0000156">
    <property type="term" value="F:phosphorelay response regulator activity"/>
    <property type="evidence" value="ECO:0007669"/>
    <property type="project" value="TreeGrafter"/>
</dbReference>
<dbReference type="GO" id="GO:0000976">
    <property type="term" value="F:transcription cis-regulatory region binding"/>
    <property type="evidence" value="ECO:0007669"/>
    <property type="project" value="TreeGrafter"/>
</dbReference>
<dbReference type="KEGG" id="cmav:ABHF33_06625"/>
<dbReference type="InterPro" id="IPR039420">
    <property type="entry name" value="WalR-like"/>
</dbReference>
<evidence type="ECO:0000259" key="5">
    <source>
        <dbReference type="PROSITE" id="PS51755"/>
    </source>
</evidence>
<feature type="modified residue" description="4-aspartylphosphate" evidence="2">
    <location>
        <position position="68"/>
    </location>
</feature>
<dbReference type="RefSeq" id="WP_348946170.1">
    <property type="nucleotide sequence ID" value="NZ_CP157355.1"/>
</dbReference>
<accession>A0AAU7FEI7</accession>
<feature type="domain" description="Response regulatory" evidence="4">
    <location>
        <begin position="19"/>
        <end position="132"/>
    </location>
</feature>
<dbReference type="InterPro" id="IPR016032">
    <property type="entry name" value="Sig_transdc_resp-reg_C-effctor"/>
</dbReference>
<reference evidence="6" key="1">
    <citation type="submission" date="2024-05" db="EMBL/GenBank/DDBJ databases">
        <authorList>
            <person name="Yang L."/>
            <person name="Pan L."/>
        </authorList>
    </citation>
    <scope>NUCLEOTIDE SEQUENCE</scope>
    <source>
        <strain evidence="6">FCG-7</strain>
    </source>
</reference>
<dbReference type="Gene3D" id="6.10.250.690">
    <property type="match status" value="1"/>
</dbReference>
<dbReference type="GO" id="GO:0032993">
    <property type="term" value="C:protein-DNA complex"/>
    <property type="evidence" value="ECO:0007669"/>
    <property type="project" value="TreeGrafter"/>
</dbReference>
<proteinExistence type="predicted"/>
<dbReference type="PANTHER" id="PTHR48111">
    <property type="entry name" value="REGULATOR OF RPOS"/>
    <property type="match status" value="1"/>
</dbReference>
<dbReference type="PROSITE" id="PS50110">
    <property type="entry name" value="RESPONSE_REGULATORY"/>
    <property type="match status" value="1"/>
</dbReference>
<dbReference type="GO" id="GO:0006355">
    <property type="term" value="P:regulation of DNA-templated transcription"/>
    <property type="evidence" value="ECO:0007669"/>
    <property type="project" value="InterPro"/>
</dbReference>
<dbReference type="InterPro" id="IPR011006">
    <property type="entry name" value="CheY-like_superfamily"/>
</dbReference>
<dbReference type="SUPFAM" id="SSF52172">
    <property type="entry name" value="CheY-like"/>
    <property type="match status" value="1"/>
</dbReference>
<dbReference type="EMBL" id="CP157355">
    <property type="protein sequence ID" value="XBM01934.1"/>
    <property type="molecule type" value="Genomic_DNA"/>
</dbReference>
<evidence type="ECO:0000256" key="1">
    <source>
        <dbReference type="ARBA" id="ARBA00023125"/>
    </source>
</evidence>
<dbReference type="AlphaFoldDB" id="A0AAU7FEI7"/>
<name>A0AAU7FEI7_9NEIS</name>
<dbReference type="NCBIfam" id="NF008296">
    <property type="entry name" value="PRK11083.1"/>
    <property type="match status" value="1"/>
</dbReference>
<protein>
    <submittedName>
        <fullName evidence="6">Two-component system response regulator CreB</fullName>
    </submittedName>
</protein>
<dbReference type="InterPro" id="IPR036388">
    <property type="entry name" value="WH-like_DNA-bd_sf"/>
</dbReference>
<dbReference type="SUPFAM" id="SSF46894">
    <property type="entry name" value="C-terminal effector domain of the bipartite response regulators"/>
    <property type="match status" value="1"/>
</dbReference>
<feature type="domain" description="OmpR/PhoB-type" evidence="5">
    <location>
        <begin position="150"/>
        <end position="250"/>
    </location>
</feature>
<dbReference type="GO" id="GO:0005829">
    <property type="term" value="C:cytosol"/>
    <property type="evidence" value="ECO:0007669"/>
    <property type="project" value="TreeGrafter"/>
</dbReference>
<dbReference type="SMART" id="SM00448">
    <property type="entry name" value="REC"/>
    <property type="match status" value="1"/>
</dbReference>
<feature type="DNA-binding region" description="OmpR/PhoB-type" evidence="3">
    <location>
        <begin position="150"/>
        <end position="250"/>
    </location>
</feature>
<sequence length="250" mass="27282">MVTIGFPYFSPLAMTQPAQLVLIEDEPAIADTLGFALQREGWQVRHFGLAQAGEAYLATHRADLLILDVGLPDDSGFEVLKRLRRSSEMPVLLLTARAEEFDRILGLELGADDYVVKPFSPREVAARVRAILKRSRAASPAPEAAESAAPLSAPMQSLFVHDAAARRVSFCGAMLVLTPSEYHLMVSLLTRPGHVLSRAQLLDALGDAAEDSFERTIDSHIKSLRAKLKLIRADLDPIATHRGFGYALAT</sequence>
<dbReference type="Pfam" id="PF00486">
    <property type="entry name" value="Trans_reg_C"/>
    <property type="match status" value="1"/>
</dbReference>
<evidence type="ECO:0000256" key="2">
    <source>
        <dbReference type="PROSITE-ProRule" id="PRU00169"/>
    </source>
</evidence>
<dbReference type="PANTHER" id="PTHR48111:SF6">
    <property type="entry name" value="TRANSCRIPTIONAL REGULATORY PROTEIN CREB"/>
    <property type="match status" value="1"/>
</dbReference>
<evidence type="ECO:0000313" key="6">
    <source>
        <dbReference type="EMBL" id="XBM01934.1"/>
    </source>
</evidence>
<dbReference type="PROSITE" id="PS51755">
    <property type="entry name" value="OMPR_PHOB"/>
    <property type="match status" value="1"/>
</dbReference>
<dbReference type="InterPro" id="IPR001789">
    <property type="entry name" value="Sig_transdc_resp-reg_receiver"/>
</dbReference>